<dbReference type="SMART" id="SM00507">
    <property type="entry name" value="HNHc"/>
    <property type="match status" value="1"/>
</dbReference>
<evidence type="ECO:0000259" key="1">
    <source>
        <dbReference type="SMART" id="SM00507"/>
    </source>
</evidence>
<dbReference type="InterPro" id="IPR003615">
    <property type="entry name" value="HNH_nuc"/>
</dbReference>
<evidence type="ECO:0000313" key="3">
    <source>
        <dbReference type="Proteomes" id="UP000830326"/>
    </source>
</evidence>
<sequence>MFKPKEIYRRRDIHNKFGGQQQGGISTPKNSPLVMIFTSDSGEEFGYDDGWQSNGVFYYTGEGQVGDMQFIKGNKAIRDHINNGKSIMLFKYVKQGYIEFVCELYYIGHHYKQVRDREGYMRQSIVFELMPSELSHNPGEYLEEPEPKESTLEDLRNEALASSNEETTTIQRVTKAIKRSKAIKKYALKRANGICEACKINAPFVMGNGDPYLEVHHLKKLSDGGPDHPEWVAAICANCHRRCHHSNDADSYNDELIEKINEKEKQLNTN</sequence>
<dbReference type="Pfam" id="PF01844">
    <property type="entry name" value="HNH"/>
    <property type="match status" value="1"/>
</dbReference>
<accession>A0ABY4HGV2</accession>
<feature type="domain" description="HNH nuclease" evidence="1">
    <location>
        <begin position="182"/>
        <end position="241"/>
    </location>
</feature>
<reference evidence="2" key="1">
    <citation type="submission" date="2022-04" db="EMBL/GenBank/DDBJ databases">
        <title>Halobacillus sp. isolated from saltern.</title>
        <authorList>
            <person name="Won M."/>
            <person name="Lee C.-M."/>
            <person name="Woen H.-Y."/>
            <person name="Kwon S.-W."/>
        </authorList>
    </citation>
    <scope>NUCLEOTIDE SEQUENCE</scope>
    <source>
        <strain evidence="2">SSHM10-5</strain>
    </source>
</reference>
<gene>
    <name evidence="2" type="ORF">MUO15_09200</name>
</gene>
<protein>
    <submittedName>
        <fullName evidence="2">HNH endonuclease</fullName>
    </submittedName>
</protein>
<dbReference type="CDD" id="cd00085">
    <property type="entry name" value="HNHc"/>
    <property type="match status" value="1"/>
</dbReference>
<dbReference type="InterPro" id="IPR002711">
    <property type="entry name" value="HNH"/>
</dbReference>
<keyword evidence="2" id="KW-0255">Endonuclease</keyword>
<dbReference type="EMBL" id="CP095075">
    <property type="protein sequence ID" value="UOR13603.1"/>
    <property type="molecule type" value="Genomic_DNA"/>
</dbReference>
<keyword evidence="3" id="KW-1185">Reference proteome</keyword>
<dbReference type="GO" id="GO:0004519">
    <property type="term" value="F:endonuclease activity"/>
    <property type="evidence" value="ECO:0007669"/>
    <property type="project" value="UniProtKB-KW"/>
</dbReference>
<organism evidence="2 3">
    <name type="scientific">Halobacillus amylolyticus</name>
    <dbReference type="NCBI Taxonomy" id="2932259"/>
    <lineage>
        <taxon>Bacteria</taxon>
        <taxon>Bacillati</taxon>
        <taxon>Bacillota</taxon>
        <taxon>Bacilli</taxon>
        <taxon>Bacillales</taxon>
        <taxon>Bacillaceae</taxon>
        <taxon>Halobacillus</taxon>
    </lineage>
</organism>
<dbReference type="Gene3D" id="1.10.30.50">
    <property type="match status" value="1"/>
</dbReference>
<dbReference type="Proteomes" id="UP000830326">
    <property type="component" value="Chromosome"/>
</dbReference>
<dbReference type="RefSeq" id="WP_245035264.1">
    <property type="nucleotide sequence ID" value="NZ_CP095075.1"/>
</dbReference>
<evidence type="ECO:0000313" key="2">
    <source>
        <dbReference type="EMBL" id="UOR13603.1"/>
    </source>
</evidence>
<keyword evidence="2" id="KW-0540">Nuclease</keyword>
<name>A0ABY4HGV2_9BACI</name>
<dbReference type="InterPro" id="IPR058712">
    <property type="entry name" value="SRA_ScoMcrA"/>
</dbReference>
<proteinExistence type="predicted"/>
<keyword evidence="2" id="KW-0378">Hydrolase</keyword>
<dbReference type="Pfam" id="PF26348">
    <property type="entry name" value="SRA_ScoMcrA"/>
    <property type="match status" value="1"/>
</dbReference>